<evidence type="ECO:0000313" key="3">
    <source>
        <dbReference type="Proteomes" id="UP000182444"/>
    </source>
</evidence>
<dbReference type="AlphaFoldDB" id="A0A1D8NQ49"/>
<accession>A0A1D8NQ49</accession>
<sequence length="241" mass="26424">MIGLDSPVLKPLDANQSNRSPKSGASSPTKSSRPSSARSGSVSPLRRGPLRPSSPIRRAIQVQRDAPAFTIYAASEEEETQTLKTCQLMPKADMFDDEVPKENMVEGVVQAEGKDKDDSEKAAPKKSPSRLGRMPLGEHWPTLRTSKVTKPVTSPKRKPFTPLSALDFPAYISAGNNENVLLTSAKGLAVFDETFTYELPVFATPPRKRRMSIPAADTRTSISQPLVQTWQKTAFPVFQDE</sequence>
<feature type="compositionally biased region" description="Basic and acidic residues" evidence="1">
    <location>
        <begin position="112"/>
        <end position="123"/>
    </location>
</feature>
<dbReference type="VEuPathDB" id="FungiDB:YALI0_F26895g"/>
<dbReference type="GeneID" id="2909016"/>
<evidence type="ECO:0000313" key="2">
    <source>
        <dbReference type="EMBL" id="AOW07758.1"/>
    </source>
</evidence>
<organism evidence="2 3">
    <name type="scientific">Yarrowia lipolytica</name>
    <name type="common">Candida lipolytica</name>
    <dbReference type="NCBI Taxonomy" id="4952"/>
    <lineage>
        <taxon>Eukaryota</taxon>
        <taxon>Fungi</taxon>
        <taxon>Dikarya</taxon>
        <taxon>Ascomycota</taxon>
        <taxon>Saccharomycotina</taxon>
        <taxon>Dipodascomycetes</taxon>
        <taxon>Dipodascales</taxon>
        <taxon>Dipodascales incertae sedis</taxon>
        <taxon>Yarrowia</taxon>
    </lineage>
</organism>
<name>A0A1D8NQ49_YARLL</name>
<dbReference type="Proteomes" id="UP000182444">
    <property type="component" value="Chromosome 1F"/>
</dbReference>
<protein>
    <submittedName>
        <fullName evidence="2">Uncharacterized protein</fullName>
    </submittedName>
</protein>
<dbReference type="VEuPathDB" id="FungiDB:YALI1_F34264g"/>
<dbReference type="KEGG" id="yli:2909016"/>
<feature type="region of interest" description="Disordered" evidence="1">
    <location>
        <begin position="1"/>
        <end position="64"/>
    </location>
</feature>
<dbReference type="OrthoDB" id="4092510at2759"/>
<feature type="region of interest" description="Disordered" evidence="1">
    <location>
        <begin position="110"/>
        <end position="138"/>
    </location>
</feature>
<feature type="compositionally biased region" description="Low complexity" evidence="1">
    <location>
        <begin position="20"/>
        <end position="58"/>
    </location>
</feature>
<reference evidence="2 3" key="1">
    <citation type="journal article" date="2016" name="PLoS ONE">
        <title>Sequence Assembly of Yarrowia lipolytica Strain W29/CLIB89 Shows Transposable Element Diversity.</title>
        <authorList>
            <person name="Magnan C."/>
            <person name="Yu J."/>
            <person name="Chang I."/>
            <person name="Jahn E."/>
            <person name="Kanomata Y."/>
            <person name="Wu J."/>
            <person name="Zeller M."/>
            <person name="Oakes M."/>
            <person name="Baldi P."/>
            <person name="Sandmeyer S."/>
        </authorList>
    </citation>
    <scope>NUCLEOTIDE SEQUENCE [LARGE SCALE GENOMIC DNA]</scope>
    <source>
        <strain evidence="3">CLIB89(W29)</strain>
    </source>
</reference>
<evidence type="ECO:0000256" key="1">
    <source>
        <dbReference type="SAM" id="MobiDB-lite"/>
    </source>
</evidence>
<dbReference type="RefSeq" id="XP_505925.1">
    <property type="nucleotide sequence ID" value="XM_505925.1"/>
</dbReference>
<dbReference type="EMBL" id="CP017558">
    <property type="protein sequence ID" value="AOW07758.1"/>
    <property type="molecule type" value="Genomic_DNA"/>
</dbReference>
<gene>
    <name evidence="2" type="ORF">YALI1_F34264g</name>
</gene>
<proteinExistence type="predicted"/>